<dbReference type="GO" id="GO:0003676">
    <property type="term" value="F:nucleic acid binding"/>
    <property type="evidence" value="ECO:0007669"/>
    <property type="project" value="InterPro"/>
</dbReference>
<dbReference type="Proteomes" id="UP000215450">
    <property type="component" value="Unassembled WGS sequence"/>
</dbReference>
<name>A0A238HH63_9NEIS</name>
<organism evidence="1">
    <name type="scientific">Kingella negevensis</name>
    <dbReference type="NCBI Taxonomy" id="1522312"/>
    <lineage>
        <taxon>Bacteria</taxon>
        <taxon>Pseudomonadati</taxon>
        <taxon>Pseudomonadota</taxon>
        <taxon>Betaproteobacteria</taxon>
        <taxon>Neisseriales</taxon>
        <taxon>Neisseriaceae</taxon>
        <taxon>Kingella</taxon>
    </lineage>
</organism>
<dbReference type="InterPro" id="IPR011856">
    <property type="entry name" value="tRNA_endonuc-like_dom_sf"/>
</dbReference>
<evidence type="ECO:0000313" key="3">
    <source>
        <dbReference type="Proteomes" id="UP000215450"/>
    </source>
</evidence>
<dbReference type="Gene3D" id="3.40.1350.10">
    <property type="match status" value="1"/>
</dbReference>
<sequence>MQLPDERKLIDMKHYFIIVSEHNIAEFRACMQLKPQHIHLIVTQRIAKTNADTRFEKALKNAQFTGEIHKFGFQAGEELNGERGQEIQQWIENCFKPYLQRHEIQDAVINMTGGTKILSAMLLKSHHWQQIHYQAFSRSENVYIDCFDSQLNFIEEIQLNPPKKNEIIHFLELYADNVKQHSTNPILENSDSLTLAEMRFQAQNNPDCIESGNLFPIVLPVLEEFWNKTHEKTLSWSKFQDGSSKDISSKDIRAFMQRLIDLHSDPNFKSEFTLTDESITLPQNYKKNLLNQWKKWISGEWFEQLIKNWLLEIKIAPHNLQTGLQISRAEGQGNETDILLFHKNQLLFCELKSNADNLSEMRKQVIEQSDGLGKVGRVLILSPIIQKNTEPEKWDNFVKECSSKQIKIILAHNAELLREIYS</sequence>
<proteinExistence type="predicted"/>
<dbReference type="InterPro" id="IPR011335">
    <property type="entry name" value="Restrct_endonuc-II-like"/>
</dbReference>
<dbReference type="EMBL" id="FXUV02000013">
    <property type="protein sequence ID" value="SNB61593.1"/>
    <property type="molecule type" value="Genomic_DNA"/>
</dbReference>
<accession>A0A238HH63</accession>
<dbReference type="Gene3D" id="3.40.50.10770">
    <property type="entry name" value="Hypothetical protein VC1899 like domain (Restriction endonuclease-like)"/>
    <property type="match status" value="1"/>
</dbReference>
<gene>
    <name evidence="2" type="ORF">KEBURONENSIS_00864</name>
    <name evidence="1" type="ORF">KEBURONENSIS_01726</name>
</gene>
<dbReference type="SUPFAM" id="SSF52980">
    <property type="entry name" value="Restriction endonuclease-like"/>
    <property type="match status" value="1"/>
</dbReference>
<evidence type="ECO:0000313" key="2">
    <source>
        <dbReference type="EMBL" id="SNB61593.1"/>
    </source>
</evidence>
<reference evidence="2 3" key="2">
    <citation type="submission" date="2017-06" db="EMBL/GenBank/DDBJ databases">
        <authorList>
            <person name="Kim H.J."/>
            <person name="Triplett B.A."/>
        </authorList>
    </citation>
    <scope>NUCLEOTIDE SEQUENCE [LARGE SCALE GENOMIC DNA]</scope>
    <source>
        <strain evidence="2">Kingella_eburonensis</strain>
    </source>
</reference>
<protein>
    <submittedName>
        <fullName evidence="1">Uncharacterized protein</fullName>
    </submittedName>
</protein>
<keyword evidence="3" id="KW-1185">Reference proteome</keyword>
<dbReference type="EMBL" id="FXUV01000037">
    <property type="protein sequence ID" value="SMQ12909.1"/>
    <property type="molecule type" value="Genomic_DNA"/>
</dbReference>
<reference evidence="1" key="1">
    <citation type="submission" date="2017-05" db="EMBL/GenBank/DDBJ databases">
        <authorList>
            <person name="Song R."/>
            <person name="Chenine A.L."/>
            <person name="Ruprecht R.M."/>
        </authorList>
    </citation>
    <scope>NUCLEOTIDE SEQUENCE</scope>
    <source>
        <strain evidence="1">Kingella_eburonensis</strain>
    </source>
</reference>
<dbReference type="AlphaFoldDB" id="A0A238HH63"/>
<evidence type="ECO:0000313" key="1">
    <source>
        <dbReference type="EMBL" id="SMQ12909.1"/>
    </source>
</evidence>